<evidence type="ECO:0000259" key="3">
    <source>
        <dbReference type="PROSITE" id="PS51186"/>
    </source>
</evidence>
<dbReference type="CDD" id="cd04301">
    <property type="entry name" value="NAT_SF"/>
    <property type="match status" value="1"/>
</dbReference>
<accession>A0ABS0PBF6</accession>
<dbReference type="PROSITE" id="PS51186">
    <property type="entry name" value="GNAT"/>
    <property type="match status" value="1"/>
</dbReference>
<sequence length="163" mass="18858">MFRRATYADTGAIAKIYNQAMKPGIFAISHIAPDTYKERALWLSEHKDPYPAFVYETDNGIVIGWCSLSRFCVRPEYIEVAETSRYIDENHRGKGLGRLMLAHLIETATNLGLRLLVSRAYERNIRTIKSADPFGFQRVAVLHETARIHGEWHNDAFFWKKLR</sequence>
<evidence type="ECO:0000313" key="5">
    <source>
        <dbReference type="Proteomes" id="UP001194539"/>
    </source>
</evidence>
<dbReference type="PANTHER" id="PTHR43072:SF23">
    <property type="entry name" value="UPF0039 PROTEIN C11D3.02C"/>
    <property type="match status" value="1"/>
</dbReference>
<proteinExistence type="predicted"/>
<evidence type="ECO:0000256" key="2">
    <source>
        <dbReference type="ARBA" id="ARBA00023315"/>
    </source>
</evidence>
<dbReference type="Gene3D" id="3.40.630.30">
    <property type="match status" value="1"/>
</dbReference>
<dbReference type="SUPFAM" id="SSF55729">
    <property type="entry name" value="Acyl-CoA N-acyltransferases (Nat)"/>
    <property type="match status" value="1"/>
</dbReference>
<gene>
    <name evidence="4" type="ORF">H1B27_30805</name>
</gene>
<dbReference type="EMBL" id="JACEGD010000035">
    <property type="protein sequence ID" value="MBH5390640.1"/>
    <property type="molecule type" value="Genomic_DNA"/>
</dbReference>
<dbReference type="InterPro" id="IPR016181">
    <property type="entry name" value="Acyl_CoA_acyltransferase"/>
</dbReference>
<feature type="domain" description="N-acetyltransferase" evidence="3">
    <location>
        <begin position="1"/>
        <end position="163"/>
    </location>
</feature>
<name>A0ABS0PBF6_9BRAD</name>
<dbReference type="Proteomes" id="UP001194539">
    <property type="component" value="Unassembled WGS sequence"/>
</dbReference>
<keyword evidence="5" id="KW-1185">Reference proteome</keyword>
<keyword evidence="2" id="KW-0012">Acyltransferase</keyword>
<comment type="caution">
    <text evidence="4">The sequence shown here is derived from an EMBL/GenBank/DDBJ whole genome shotgun (WGS) entry which is preliminary data.</text>
</comment>
<dbReference type="RefSeq" id="WP_197968625.1">
    <property type="nucleotide sequence ID" value="NZ_JACEGD010000035.1"/>
</dbReference>
<keyword evidence="1" id="KW-0808">Transferase</keyword>
<reference evidence="4 5" key="1">
    <citation type="submission" date="2020-07" db="EMBL/GenBank/DDBJ databases">
        <title>Bradyrhizobium diversity isolated from nodules of indigenous legumes of Western Australia.</title>
        <authorList>
            <person name="Klepa M.S."/>
        </authorList>
    </citation>
    <scope>NUCLEOTIDE SEQUENCE [LARGE SCALE GENOMIC DNA]</scope>
    <source>
        <strain evidence="4 5">CNPSo 4019</strain>
    </source>
</reference>
<evidence type="ECO:0000256" key="1">
    <source>
        <dbReference type="ARBA" id="ARBA00022679"/>
    </source>
</evidence>
<dbReference type="InterPro" id="IPR000182">
    <property type="entry name" value="GNAT_dom"/>
</dbReference>
<dbReference type="Pfam" id="PF00583">
    <property type="entry name" value="Acetyltransf_1"/>
    <property type="match status" value="1"/>
</dbReference>
<protein>
    <submittedName>
        <fullName evidence="4">N-acetyltransferase</fullName>
    </submittedName>
</protein>
<organism evidence="4 5">
    <name type="scientific">Bradyrhizobium diversitatis</name>
    <dbReference type="NCBI Taxonomy" id="2755406"/>
    <lineage>
        <taxon>Bacteria</taxon>
        <taxon>Pseudomonadati</taxon>
        <taxon>Pseudomonadota</taxon>
        <taxon>Alphaproteobacteria</taxon>
        <taxon>Hyphomicrobiales</taxon>
        <taxon>Nitrobacteraceae</taxon>
        <taxon>Bradyrhizobium</taxon>
    </lineage>
</organism>
<evidence type="ECO:0000313" key="4">
    <source>
        <dbReference type="EMBL" id="MBH5390640.1"/>
    </source>
</evidence>
<dbReference type="PANTHER" id="PTHR43072">
    <property type="entry name" value="N-ACETYLTRANSFERASE"/>
    <property type="match status" value="1"/>
</dbReference>